<dbReference type="Proteomes" id="UP000541558">
    <property type="component" value="Unassembled WGS sequence"/>
</dbReference>
<proteinExistence type="predicted"/>
<evidence type="ECO:0000313" key="3">
    <source>
        <dbReference type="Proteomes" id="UP000541558"/>
    </source>
</evidence>
<comment type="caution">
    <text evidence="2">The sequence shown here is derived from an EMBL/GenBank/DDBJ whole genome shotgun (WGS) entry which is preliminary data.</text>
</comment>
<evidence type="ECO:0000256" key="1">
    <source>
        <dbReference type="SAM" id="MobiDB-lite"/>
    </source>
</evidence>
<sequence length="109" mass="12418">MLAKAVVDDRVPLMFVSGQTRNIDVDGLFHTSDPDSNNSRSYPAPPNRRRRLKMPAKVPLSRLCNIARDAKWKLSTIRVTQVRCQQALDIGPERPHAYLEHRERDGNGQ</sequence>
<evidence type="ECO:0000313" key="2">
    <source>
        <dbReference type="EMBL" id="KAF5332473.1"/>
    </source>
</evidence>
<organism evidence="2 3">
    <name type="scientific">Ephemerocybe angulata</name>
    <dbReference type="NCBI Taxonomy" id="980116"/>
    <lineage>
        <taxon>Eukaryota</taxon>
        <taxon>Fungi</taxon>
        <taxon>Dikarya</taxon>
        <taxon>Basidiomycota</taxon>
        <taxon>Agaricomycotina</taxon>
        <taxon>Agaricomycetes</taxon>
        <taxon>Agaricomycetidae</taxon>
        <taxon>Agaricales</taxon>
        <taxon>Agaricineae</taxon>
        <taxon>Psathyrellaceae</taxon>
        <taxon>Ephemerocybe</taxon>
    </lineage>
</organism>
<dbReference type="AlphaFoldDB" id="A0A8H5FDH6"/>
<name>A0A8H5FDH6_9AGAR</name>
<gene>
    <name evidence="2" type="ORF">D9611_005344</name>
</gene>
<keyword evidence="3" id="KW-1185">Reference proteome</keyword>
<feature type="region of interest" description="Disordered" evidence="1">
    <location>
        <begin position="25"/>
        <end position="49"/>
    </location>
</feature>
<accession>A0A8H5FDH6</accession>
<protein>
    <submittedName>
        <fullName evidence="2">Uncharacterized protein</fullName>
    </submittedName>
</protein>
<reference evidence="2 3" key="1">
    <citation type="journal article" date="2020" name="ISME J.">
        <title>Uncovering the hidden diversity of litter-decomposition mechanisms in mushroom-forming fungi.</title>
        <authorList>
            <person name="Floudas D."/>
            <person name="Bentzer J."/>
            <person name="Ahren D."/>
            <person name="Johansson T."/>
            <person name="Persson P."/>
            <person name="Tunlid A."/>
        </authorList>
    </citation>
    <scope>NUCLEOTIDE SEQUENCE [LARGE SCALE GENOMIC DNA]</scope>
    <source>
        <strain evidence="2 3">CBS 175.51</strain>
    </source>
</reference>
<dbReference type="EMBL" id="JAACJK010000110">
    <property type="protein sequence ID" value="KAF5332473.1"/>
    <property type="molecule type" value="Genomic_DNA"/>
</dbReference>